<sequence>MKSILDEIISNKLHEVSEKKKKRNFLDVIKNPKVGDISVIAEIKLASPAEGKLAEKKDIIKRAIKYEKSSCDAISLVVDKKYFNGDLEYIKRVKNIVALPILAKDFVIDPYQIYEMKSYGADAILLIAKIIPSDKLVLLVNLAKKLNIEPVVEVQNKRELDRAIHTDTKLIAVNARNLTTFVIDIDNACKISKLVPKNFISLGFSGVSNRCDAKRYKEAGARGILVGTSLMKTKNINGLIRELKNL</sequence>
<gene>
    <name evidence="10" type="ORF">AUJ73_00410</name>
</gene>
<evidence type="ECO:0000256" key="7">
    <source>
        <dbReference type="ARBA" id="ARBA00023141"/>
    </source>
</evidence>
<dbReference type="SUPFAM" id="SSF51366">
    <property type="entry name" value="Ribulose-phoshate binding barrel"/>
    <property type="match status" value="1"/>
</dbReference>
<comment type="catalytic activity">
    <reaction evidence="1">
        <text>1-(2-carboxyphenylamino)-1-deoxy-D-ribulose 5-phosphate + H(+) = (1S,2R)-1-C-(indol-3-yl)glycerol 3-phosphate + CO2 + H2O</text>
        <dbReference type="Rhea" id="RHEA:23476"/>
        <dbReference type="ChEBI" id="CHEBI:15377"/>
        <dbReference type="ChEBI" id="CHEBI:15378"/>
        <dbReference type="ChEBI" id="CHEBI:16526"/>
        <dbReference type="ChEBI" id="CHEBI:58613"/>
        <dbReference type="ChEBI" id="CHEBI:58866"/>
        <dbReference type="EC" id="4.1.1.48"/>
    </reaction>
</comment>
<evidence type="ECO:0000313" key="11">
    <source>
        <dbReference type="Proteomes" id="UP000183120"/>
    </source>
</evidence>
<dbReference type="Proteomes" id="UP000183120">
    <property type="component" value="Unassembled WGS sequence"/>
</dbReference>
<reference evidence="10 11" key="1">
    <citation type="journal article" date="2016" name="Environ. Microbiol.">
        <title>Genomic resolution of a cold subsurface aquifer community provides metabolic insights for novel microbes adapted to high CO concentrations.</title>
        <authorList>
            <person name="Probst A.J."/>
            <person name="Castelle C.J."/>
            <person name="Singh A."/>
            <person name="Brown C.T."/>
            <person name="Anantharaman K."/>
            <person name="Sharon I."/>
            <person name="Hug L.A."/>
            <person name="Burstein D."/>
            <person name="Emerson J.B."/>
            <person name="Thomas B.C."/>
            <person name="Banfield J.F."/>
        </authorList>
    </citation>
    <scope>NUCLEOTIDE SEQUENCE [LARGE SCALE GENOMIC DNA]</scope>
    <source>
        <strain evidence="10">CG1_02_37_22</strain>
    </source>
</reference>
<dbReference type="PANTHER" id="PTHR22854">
    <property type="entry name" value="TRYPTOPHAN BIOSYNTHESIS PROTEIN"/>
    <property type="match status" value="1"/>
</dbReference>
<dbReference type="GO" id="GO:0000162">
    <property type="term" value="P:L-tryptophan biosynthetic process"/>
    <property type="evidence" value="ECO:0007669"/>
    <property type="project" value="UniProtKB-UniPathway"/>
</dbReference>
<dbReference type="Gene3D" id="3.20.20.70">
    <property type="entry name" value="Aldolase class I"/>
    <property type="match status" value="1"/>
</dbReference>
<keyword evidence="4" id="KW-0028">Amino-acid biosynthesis</keyword>
<feature type="domain" description="Indole-3-glycerol phosphate synthase" evidence="9">
    <location>
        <begin position="15"/>
        <end position="243"/>
    </location>
</feature>
<evidence type="ECO:0000259" key="9">
    <source>
        <dbReference type="Pfam" id="PF00218"/>
    </source>
</evidence>
<dbReference type="AlphaFoldDB" id="A0A1J4TX10"/>
<dbReference type="CDD" id="cd00331">
    <property type="entry name" value="IGPS"/>
    <property type="match status" value="1"/>
</dbReference>
<dbReference type="Pfam" id="PF00218">
    <property type="entry name" value="IGPS"/>
    <property type="match status" value="1"/>
</dbReference>
<evidence type="ECO:0000256" key="2">
    <source>
        <dbReference type="ARBA" id="ARBA00004696"/>
    </source>
</evidence>
<accession>A0A1J4TX10</accession>
<organism evidence="10 11">
    <name type="scientific">Candidatus Gottesmanbacteria bacterium CG1_02_37_22</name>
    <dbReference type="NCBI Taxonomy" id="1805209"/>
    <lineage>
        <taxon>Bacteria</taxon>
        <taxon>Candidatus Gottesmaniibacteriota</taxon>
    </lineage>
</organism>
<keyword evidence="6" id="KW-0822">Tryptophan biosynthesis</keyword>
<dbReference type="InterPro" id="IPR011060">
    <property type="entry name" value="RibuloseP-bd_barrel"/>
</dbReference>
<evidence type="ECO:0000256" key="8">
    <source>
        <dbReference type="ARBA" id="ARBA00023239"/>
    </source>
</evidence>
<dbReference type="PANTHER" id="PTHR22854:SF2">
    <property type="entry name" value="INDOLE-3-GLYCEROL-PHOSPHATE SYNTHASE"/>
    <property type="match status" value="1"/>
</dbReference>
<dbReference type="STRING" id="1805209.AUJ73_00410"/>
<keyword evidence="5" id="KW-0210">Decarboxylase</keyword>
<dbReference type="InterPro" id="IPR013785">
    <property type="entry name" value="Aldolase_TIM"/>
</dbReference>
<keyword evidence="7" id="KW-0057">Aromatic amino acid biosynthesis</keyword>
<protein>
    <recommendedName>
        <fullName evidence="3">indole-3-glycerol-phosphate synthase</fullName>
        <ecNumber evidence="3">4.1.1.48</ecNumber>
    </recommendedName>
</protein>
<dbReference type="EC" id="4.1.1.48" evidence="3"/>
<name>A0A1J4TX10_9BACT</name>
<dbReference type="InterPro" id="IPR013798">
    <property type="entry name" value="Indole-3-glycerol_P_synth_dom"/>
</dbReference>
<dbReference type="GO" id="GO:0004640">
    <property type="term" value="F:phosphoribosylanthranilate isomerase activity"/>
    <property type="evidence" value="ECO:0007669"/>
    <property type="project" value="TreeGrafter"/>
</dbReference>
<evidence type="ECO:0000256" key="3">
    <source>
        <dbReference type="ARBA" id="ARBA00012362"/>
    </source>
</evidence>
<evidence type="ECO:0000313" key="10">
    <source>
        <dbReference type="EMBL" id="OIO15539.1"/>
    </source>
</evidence>
<dbReference type="UniPathway" id="UPA00035">
    <property type="reaction ID" value="UER00043"/>
</dbReference>
<evidence type="ECO:0000256" key="6">
    <source>
        <dbReference type="ARBA" id="ARBA00022822"/>
    </source>
</evidence>
<dbReference type="EMBL" id="MNUY01000007">
    <property type="protein sequence ID" value="OIO15539.1"/>
    <property type="molecule type" value="Genomic_DNA"/>
</dbReference>
<evidence type="ECO:0000256" key="1">
    <source>
        <dbReference type="ARBA" id="ARBA00001633"/>
    </source>
</evidence>
<dbReference type="GO" id="GO:0004425">
    <property type="term" value="F:indole-3-glycerol-phosphate synthase activity"/>
    <property type="evidence" value="ECO:0007669"/>
    <property type="project" value="UniProtKB-EC"/>
</dbReference>
<evidence type="ECO:0000256" key="4">
    <source>
        <dbReference type="ARBA" id="ARBA00022605"/>
    </source>
</evidence>
<evidence type="ECO:0000256" key="5">
    <source>
        <dbReference type="ARBA" id="ARBA00022793"/>
    </source>
</evidence>
<comment type="caution">
    <text evidence="10">The sequence shown here is derived from an EMBL/GenBank/DDBJ whole genome shotgun (WGS) entry which is preliminary data.</text>
</comment>
<keyword evidence="8" id="KW-0456">Lyase</keyword>
<comment type="pathway">
    <text evidence="2">Amino-acid biosynthesis; L-tryptophan biosynthesis; L-tryptophan from chorismate: step 4/5.</text>
</comment>
<dbReference type="InterPro" id="IPR045186">
    <property type="entry name" value="Indole-3-glycerol_P_synth"/>
</dbReference>
<proteinExistence type="predicted"/>